<feature type="transmembrane region" description="Helical" evidence="10">
    <location>
        <begin position="278"/>
        <end position="302"/>
    </location>
</feature>
<dbReference type="GO" id="GO:0015145">
    <property type="term" value="F:monosaccharide transmembrane transporter activity"/>
    <property type="evidence" value="ECO:0007669"/>
    <property type="project" value="InterPro"/>
</dbReference>
<evidence type="ECO:0000313" key="13">
    <source>
        <dbReference type="Proteomes" id="UP000596660"/>
    </source>
</evidence>
<dbReference type="InterPro" id="IPR045262">
    <property type="entry name" value="STP/PLT_plant"/>
</dbReference>
<dbReference type="NCBIfam" id="TIGR00879">
    <property type="entry name" value="SP"/>
    <property type="match status" value="1"/>
</dbReference>
<feature type="transmembrane region" description="Helical" evidence="10">
    <location>
        <begin position="83"/>
        <end position="101"/>
    </location>
</feature>
<evidence type="ECO:0000256" key="10">
    <source>
        <dbReference type="SAM" id="Phobius"/>
    </source>
</evidence>
<feature type="transmembrane region" description="Helical" evidence="10">
    <location>
        <begin position="193"/>
        <end position="216"/>
    </location>
</feature>
<dbReference type="PANTHER" id="PTHR23500">
    <property type="entry name" value="SOLUTE CARRIER FAMILY 2, FACILITATED GLUCOSE TRANSPORTER"/>
    <property type="match status" value="1"/>
</dbReference>
<dbReference type="PROSITE" id="PS50850">
    <property type="entry name" value="MFS"/>
    <property type="match status" value="1"/>
</dbReference>
<keyword evidence="3 9" id="KW-0813">Transport</keyword>
<dbReference type="AlphaFoldDB" id="A0A803LPA8"/>
<evidence type="ECO:0000256" key="1">
    <source>
        <dbReference type="ARBA" id="ARBA00004141"/>
    </source>
</evidence>
<evidence type="ECO:0000256" key="5">
    <source>
        <dbReference type="ARBA" id="ARBA00022692"/>
    </source>
</evidence>
<name>A0A803LPA8_CHEQI</name>
<protein>
    <recommendedName>
        <fullName evidence="11">Major facilitator superfamily (MFS) profile domain-containing protein</fullName>
    </recommendedName>
</protein>
<keyword evidence="5 10" id="KW-0812">Transmembrane</keyword>
<dbReference type="InterPro" id="IPR044778">
    <property type="entry name" value="MFS_STP/MST-like_plant"/>
</dbReference>
<proteinExistence type="inferred from homology"/>
<dbReference type="OMA" id="APKHYPG"/>
<feature type="transmembrane region" description="Helical" evidence="10">
    <location>
        <begin position="422"/>
        <end position="442"/>
    </location>
</feature>
<dbReference type="GO" id="GO:0015293">
    <property type="term" value="F:symporter activity"/>
    <property type="evidence" value="ECO:0007669"/>
    <property type="project" value="UniProtKB-KW"/>
</dbReference>
<feature type="transmembrane region" description="Helical" evidence="10">
    <location>
        <begin position="113"/>
        <end position="131"/>
    </location>
</feature>
<feature type="transmembrane region" description="Helical" evidence="10">
    <location>
        <begin position="380"/>
        <end position="401"/>
    </location>
</feature>
<reference evidence="12" key="2">
    <citation type="submission" date="2021-03" db="UniProtKB">
        <authorList>
            <consortium name="EnsemblPlants"/>
        </authorList>
    </citation>
    <scope>IDENTIFICATION</scope>
</reference>
<feature type="transmembrane region" description="Helical" evidence="10">
    <location>
        <begin position="20"/>
        <end position="40"/>
    </location>
</feature>
<evidence type="ECO:0000313" key="12">
    <source>
        <dbReference type="EnsemblPlants" id="AUR62016787-RA:cds"/>
    </source>
</evidence>
<reference evidence="12" key="1">
    <citation type="journal article" date="2017" name="Nature">
        <title>The genome of Chenopodium quinoa.</title>
        <authorList>
            <person name="Jarvis D.E."/>
            <person name="Ho Y.S."/>
            <person name="Lightfoot D.J."/>
            <person name="Schmoeckel S.M."/>
            <person name="Li B."/>
            <person name="Borm T.J.A."/>
            <person name="Ohyanagi H."/>
            <person name="Mineta K."/>
            <person name="Michell C.T."/>
            <person name="Saber N."/>
            <person name="Kharbatia N.M."/>
            <person name="Rupper R.R."/>
            <person name="Sharp A.R."/>
            <person name="Dally N."/>
            <person name="Boughton B.A."/>
            <person name="Woo Y.H."/>
            <person name="Gao G."/>
            <person name="Schijlen E.G.W.M."/>
            <person name="Guo X."/>
            <person name="Momin A.A."/>
            <person name="Negrao S."/>
            <person name="Al-Babili S."/>
            <person name="Gehring C."/>
            <person name="Roessner U."/>
            <person name="Jung C."/>
            <person name="Murphy K."/>
            <person name="Arold S.T."/>
            <person name="Gojobori T."/>
            <person name="van der Linden C.G."/>
            <person name="van Loo E.N."/>
            <person name="Jellen E.N."/>
            <person name="Maughan P.J."/>
            <person name="Tester M."/>
        </authorList>
    </citation>
    <scope>NUCLEOTIDE SEQUENCE [LARGE SCALE GENOMIC DNA]</scope>
    <source>
        <strain evidence="12">cv. PI 614886</strain>
    </source>
</reference>
<dbReference type="FunFam" id="1.20.1250.20:FF:000002">
    <property type="entry name" value="Sugar transport protein 13"/>
    <property type="match status" value="1"/>
</dbReference>
<evidence type="ECO:0000256" key="9">
    <source>
        <dbReference type="RuleBase" id="RU003346"/>
    </source>
</evidence>
<keyword evidence="7 10" id="KW-1133">Transmembrane helix</keyword>
<dbReference type="CDD" id="cd17361">
    <property type="entry name" value="MFS_STP"/>
    <property type="match status" value="1"/>
</dbReference>
<feature type="transmembrane region" description="Helical" evidence="10">
    <location>
        <begin position="137"/>
        <end position="154"/>
    </location>
</feature>
<evidence type="ECO:0000256" key="4">
    <source>
        <dbReference type="ARBA" id="ARBA00022597"/>
    </source>
</evidence>
<dbReference type="InterPro" id="IPR020846">
    <property type="entry name" value="MFS_dom"/>
</dbReference>
<keyword evidence="6" id="KW-0769">Symport</keyword>
<evidence type="ECO:0000256" key="7">
    <source>
        <dbReference type="ARBA" id="ARBA00022989"/>
    </source>
</evidence>
<accession>A0A803LPA8</accession>
<evidence type="ECO:0000259" key="11">
    <source>
        <dbReference type="PROSITE" id="PS50850"/>
    </source>
</evidence>
<keyword evidence="8 10" id="KW-0472">Membrane</keyword>
<dbReference type="GO" id="GO:0016020">
    <property type="term" value="C:membrane"/>
    <property type="evidence" value="ECO:0007669"/>
    <property type="project" value="UniProtKB-SubCell"/>
</dbReference>
<dbReference type="InterPro" id="IPR003663">
    <property type="entry name" value="Sugar/inositol_transpt"/>
</dbReference>
<feature type="transmembrane region" description="Helical" evidence="10">
    <location>
        <begin position="448"/>
        <end position="469"/>
    </location>
</feature>
<dbReference type="Pfam" id="PF00083">
    <property type="entry name" value="Sugar_tr"/>
    <property type="match status" value="1"/>
</dbReference>
<evidence type="ECO:0000256" key="3">
    <source>
        <dbReference type="ARBA" id="ARBA00022448"/>
    </source>
</evidence>
<dbReference type="Proteomes" id="UP000596660">
    <property type="component" value="Unplaced"/>
</dbReference>
<feature type="transmembrane region" description="Helical" evidence="10">
    <location>
        <begin position="166"/>
        <end position="187"/>
    </location>
</feature>
<dbReference type="PROSITE" id="PS00216">
    <property type="entry name" value="SUGAR_TRANSPORT_1"/>
    <property type="match status" value="1"/>
</dbReference>
<organism evidence="12 13">
    <name type="scientific">Chenopodium quinoa</name>
    <name type="common">Quinoa</name>
    <dbReference type="NCBI Taxonomy" id="63459"/>
    <lineage>
        <taxon>Eukaryota</taxon>
        <taxon>Viridiplantae</taxon>
        <taxon>Streptophyta</taxon>
        <taxon>Embryophyta</taxon>
        <taxon>Tracheophyta</taxon>
        <taxon>Spermatophyta</taxon>
        <taxon>Magnoliopsida</taxon>
        <taxon>eudicotyledons</taxon>
        <taxon>Gunneridae</taxon>
        <taxon>Pentapetalae</taxon>
        <taxon>Caryophyllales</taxon>
        <taxon>Chenopodiaceae</taxon>
        <taxon>Chenopodioideae</taxon>
        <taxon>Atripliceae</taxon>
        <taxon>Chenopodium</taxon>
    </lineage>
</organism>
<feature type="domain" description="Major facilitator superfamily (MFS) profile" evidence="11">
    <location>
        <begin position="27"/>
        <end position="473"/>
    </location>
</feature>
<evidence type="ECO:0000256" key="6">
    <source>
        <dbReference type="ARBA" id="ARBA00022847"/>
    </source>
</evidence>
<feature type="transmembrane region" description="Helical" evidence="10">
    <location>
        <begin position="343"/>
        <end position="368"/>
    </location>
</feature>
<comment type="similarity">
    <text evidence="2 9">Belongs to the major facilitator superfamily. Sugar transporter (TC 2.A.1.1) family.</text>
</comment>
<dbReference type="InterPro" id="IPR005829">
    <property type="entry name" value="Sugar_transporter_CS"/>
</dbReference>
<feature type="transmembrane region" description="Helical" evidence="10">
    <location>
        <begin position="314"/>
        <end position="336"/>
    </location>
</feature>
<dbReference type="PRINTS" id="PR00171">
    <property type="entry name" value="SUGRTRNSPORT"/>
</dbReference>
<dbReference type="InterPro" id="IPR036259">
    <property type="entry name" value="MFS_trans_sf"/>
</dbReference>
<dbReference type="Gene3D" id="1.20.1250.20">
    <property type="entry name" value="MFS general substrate transporter like domains"/>
    <property type="match status" value="1"/>
</dbReference>
<dbReference type="PANTHER" id="PTHR23500:SF574">
    <property type="entry name" value="SUGAR TRANSPORT PROTEIN 1"/>
    <property type="match status" value="1"/>
</dbReference>
<comment type="subcellular location">
    <subcellularLocation>
        <location evidence="1">Membrane</location>
        <topology evidence="1">Multi-pass membrane protein</topology>
    </subcellularLocation>
</comment>
<sequence>MPIPSGGFVPQHQKEYPGNATPFVLATCIVAAMGGLIFGYDIGISGGVTSMPSFLKEFFPSVYKKEELDTSTNQYCKFNSETVTLFTSTLYVTALLASLVASTVTRKLGRRRSMLFGGLLFCSGAIINAFAQNVAMLIIGRALLGFGSVPLYLAEMAPYKYRGALNIVFQLSITIGILVANVVNYFFAKIYDWGWRLSLGGATIPAMIIIIGSIVLPDTPNSLIERGMYDKAIENLRRIRGIKEVDKEFNDLVEASKASNKVDHPWRNLVERKYRPHLTMAIAIPFFQQFTGINIIMFYAPVLFKTIGFHDNASLMSAVITGAFNVLATFVSIYGVDKWGRRLLFLQGGVQMLICQVVVAIFIGVKFGVSGNPAAQLPQWYAMLIVLCICLYVCAFAWSWGPLAWLVPSEIFPLEIRSAAQSINVSVNMFFTFVVAQVFLTMLCHLKFGLFLFFAFFIFVMSVFIYFFLTETKGIPIEEMSIVWKNHWFWCRFIPDNDDNDLEMAKNRQPPKSIN</sequence>
<dbReference type="InterPro" id="IPR005828">
    <property type="entry name" value="MFS_sugar_transport-like"/>
</dbReference>
<evidence type="ECO:0000256" key="8">
    <source>
        <dbReference type="ARBA" id="ARBA00023136"/>
    </source>
</evidence>
<keyword evidence="4" id="KW-0762">Sugar transport</keyword>
<dbReference type="SUPFAM" id="SSF103473">
    <property type="entry name" value="MFS general substrate transporter"/>
    <property type="match status" value="1"/>
</dbReference>
<evidence type="ECO:0000256" key="2">
    <source>
        <dbReference type="ARBA" id="ARBA00010992"/>
    </source>
</evidence>
<dbReference type="EnsemblPlants" id="AUR62016787-RA">
    <property type="protein sequence ID" value="AUR62016787-RA:cds"/>
    <property type="gene ID" value="AUR62016787"/>
</dbReference>
<keyword evidence="13" id="KW-1185">Reference proteome</keyword>
<dbReference type="Gramene" id="AUR62016787-RA">
    <property type="protein sequence ID" value="AUR62016787-RA:cds"/>
    <property type="gene ID" value="AUR62016787"/>
</dbReference>